<gene>
    <name evidence="1" type="ORF">ACFSBK_04325</name>
</gene>
<keyword evidence="2" id="KW-1185">Reference proteome</keyword>
<dbReference type="Proteomes" id="UP001597285">
    <property type="component" value="Unassembled WGS sequence"/>
</dbReference>
<evidence type="ECO:0000313" key="1">
    <source>
        <dbReference type="EMBL" id="MFD1799086.1"/>
    </source>
</evidence>
<dbReference type="RefSeq" id="WP_197408958.1">
    <property type="nucleotide sequence ID" value="NZ_JBHSQC010000015.1"/>
</dbReference>
<protein>
    <submittedName>
        <fullName evidence="1">Uncharacterized protein</fullName>
    </submittedName>
</protein>
<evidence type="ECO:0000313" key="2">
    <source>
        <dbReference type="Proteomes" id="UP001597285"/>
    </source>
</evidence>
<accession>A0ABW4NLE3</accession>
<organism evidence="1 2">
    <name type="scientific">Carnobacterium antarcticum</name>
    <dbReference type="NCBI Taxonomy" id="2126436"/>
    <lineage>
        <taxon>Bacteria</taxon>
        <taxon>Bacillati</taxon>
        <taxon>Bacillota</taxon>
        <taxon>Bacilli</taxon>
        <taxon>Lactobacillales</taxon>
        <taxon>Carnobacteriaceae</taxon>
        <taxon>Carnobacterium</taxon>
    </lineage>
</organism>
<dbReference type="EMBL" id="JBHUFF010000008">
    <property type="protein sequence ID" value="MFD1799086.1"/>
    <property type="molecule type" value="Genomic_DNA"/>
</dbReference>
<proteinExistence type="predicted"/>
<sequence length="53" mass="6042">MKLVLLIGNAAVGKMTVGQLNQLLKYLVNTMDKPLKDFEKFFKMNTLRQKITG</sequence>
<comment type="caution">
    <text evidence="1">The sequence shown here is derived from an EMBL/GenBank/DDBJ whole genome shotgun (WGS) entry which is preliminary data.</text>
</comment>
<reference evidence="2" key="1">
    <citation type="journal article" date="2019" name="Int. J. Syst. Evol. Microbiol.">
        <title>The Global Catalogue of Microorganisms (GCM) 10K type strain sequencing project: providing services to taxonomists for standard genome sequencing and annotation.</title>
        <authorList>
            <consortium name="The Broad Institute Genomics Platform"/>
            <consortium name="The Broad Institute Genome Sequencing Center for Infectious Disease"/>
            <person name="Wu L."/>
            <person name="Ma J."/>
        </authorList>
    </citation>
    <scope>NUCLEOTIDE SEQUENCE [LARGE SCALE GENOMIC DNA]</scope>
    <source>
        <strain evidence="2">KCTC 42143</strain>
    </source>
</reference>
<name>A0ABW4NLE3_9LACT</name>